<dbReference type="InterPro" id="IPR002397">
    <property type="entry name" value="Cyt_P450_B"/>
</dbReference>
<comment type="caution">
    <text evidence="9">The sequence shown here is derived from an EMBL/GenBank/DDBJ whole genome shotgun (WGS) entry which is preliminary data.</text>
</comment>
<keyword evidence="5 8" id="KW-0560">Oxidoreductase</keyword>
<dbReference type="GO" id="GO:0020037">
    <property type="term" value="F:heme binding"/>
    <property type="evidence" value="ECO:0007669"/>
    <property type="project" value="InterPro"/>
</dbReference>
<dbReference type="Pfam" id="PF00067">
    <property type="entry name" value="p450"/>
    <property type="match status" value="1"/>
</dbReference>
<evidence type="ECO:0000313" key="10">
    <source>
        <dbReference type="Proteomes" id="UP000744438"/>
    </source>
</evidence>
<keyword evidence="3 8" id="KW-0349">Heme</keyword>
<organism evidence="9 10">
    <name type="scientific">SAR86 cluster bacterium</name>
    <dbReference type="NCBI Taxonomy" id="2030880"/>
    <lineage>
        <taxon>Bacteria</taxon>
        <taxon>Pseudomonadati</taxon>
        <taxon>Pseudomonadota</taxon>
        <taxon>Gammaproteobacteria</taxon>
        <taxon>SAR86 cluster</taxon>
    </lineage>
</organism>
<evidence type="ECO:0000313" key="9">
    <source>
        <dbReference type="EMBL" id="MBL6811802.1"/>
    </source>
</evidence>
<dbReference type="EMBL" id="JADHQC010000012">
    <property type="protein sequence ID" value="MBL6811802.1"/>
    <property type="molecule type" value="Genomic_DNA"/>
</dbReference>
<dbReference type="CDD" id="cd20625">
    <property type="entry name" value="CYP164-like"/>
    <property type="match status" value="1"/>
</dbReference>
<evidence type="ECO:0000256" key="1">
    <source>
        <dbReference type="ARBA" id="ARBA00001971"/>
    </source>
</evidence>
<dbReference type="PROSITE" id="PS00086">
    <property type="entry name" value="CYTOCHROME_P450"/>
    <property type="match status" value="1"/>
</dbReference>
<dbReference type="AlphaFoldDB" id="A0A937LEF5"/>
<gene>
    <name evidence="9" type="ORF">ISQ63_02830</name>
</gene>
<dbReference type="PANTHER" id="PTHR46696">
    <property type="entry name" value="P450, PUTATIVE (EUROFUNG)-RELATED"/>
    <property type="match status" value="1"/>
</dbReference>
<name>A0A937LEF5_9GAMM</name>
<keyword evidence="6 8" id="KW-0408">Iron</keyword>
<protein>
    <submittedName>
        <fullName evidence="9">Cytochrome P450</fullName>
    </submittedName>
</protein>
<dbReference type="PRINTS" id="PR00385">
    <property type="entry name" value="P450"/>
</dbReference>
<dbReference type="Gene3D" id="1.10.630.10">
    <property type="entry name" value="Cytochrome P450"/>
    <property type="match status" value="1"/>
</dbReference>
<dbReference type="InterPro" id="IPR001128">
    <property type="entry name" value="Cyt_P450"/>
</dbReference>
<evidence type="ECO:0000256" key="2">
    <source>
        <dbReference type="ARBA" id="ARBA00010617"/>
    </source>
</evidence>
<keyword evidence="7 8" id="KW-0503">Monooxygenase</keyword>
<dbReference type="GO" id="GO:0016705">
    <property type="term" value="F:oxidoreductase activity, acting on paired donors, with incorporation or reduction of molecular oxygen"/>
    <property type="evidence" value="ECO:0007669"/>
    <property type="project" value="InterPro"/>
</dbReference>
<comment type="similarity">
    <text evidence="2 8">Belongs to the cytochrome P450 family.</text>
</comment>
<keyword evidence="4 8" id="KW-0479">Metal-binding</keyword>
<reference evidence="9" key="1">
    <citation type="submission" date="2020-10" db="EMBL/GenBank/DDBJ databases">
        <title>Microbiome of the Black Sea water column analyzed by genome centric metagenomics.</title>
        <authorList>
            <person name="Cabello-Yeves P.J."/>
            <person name="Callieri C."/>
            <person name="Picazo A."/>
            <person name="Mehrshad M."/>
            <person name="Haro-Moreno J.M."/>
            <person name="Roda-Garcia J."/>
            <person name="Dzembekova N."/>
            <person name="Slabakova V."/>
            <person name="Slabakova N."/>
            <person name="Moncheva S."/>
            <person name="Rodriguez-Valera F."/>
        </authorList>
    </citation>
    <scope>NUCLEOTIDE SEQUENCE</scope>
    <source>
        <strain evidence="9">BS307-5m-G49</strain>
    </source>
</reference>
<dbReference type="SUPFAM" id="SSF48264">
    <property type="entry name" value="Cytochrome P450"/>
    <property type="match status" value="1"/>
</dbReference>
<dbReference type="PANTHER" id="PTHR46696:SF1">
    <property type="entry name" value="CYTOCHROME P450 YJIB-RELATED"/>
    <property type="match status" value="1"/>
</dbReference>
<accession>A0A937LEF5</accession>
<comment type="cofactor">
    <cofactor evidence="1">
        <name>heme</name>
        <dbReference type="ChEBI" id="CHEBI:30413"/>
    </cofactor>
</comment>
<evidence type="ECO:0000256" key="4">
    <source>
        <dbReference type="ARBA" id="ARBA00022723"/>
    </source>
</evidence>
<dbReference type="GO" id="GO:0005506">
    <property type="term" value="F:iron ion binding"/>
    <property type="evidence" value="ECO:0007669"/>
    <property type="project" value="InterPro"/>
</dbReference>
<dbReference type="PRINTS" id="PR00359">
    <property type="entry name" value="BP450"/>
</dbReference>
<evidence type="ECO:0000256" key="6">
    <source>
        <dbReference type="ARBA" id="ARBA00023004"/>
    </source>
</evidence>
<evidence type="ECO:0000256" key="5">
    <source>
        <dbReference type="ARBA" id="ARBA00023002"/>
    </source>
</evidence>
<sequence length="433" mass="49811">MKSIFSNFKNILLIGAYKILVIFEKLTNRGIALDFISKDYIDNPYKTYNSMRSHKPILFSQTTRLHWVTKMEFAQEMLRDKRFSVDDRKYPIAEKRRKEFKKAGRKIMLEQFENPSMLKLDPPDHSRIRKLVQYGFTNRYITSLEPEIKKIVEDCLDKVHNQDSFDLIEDLAKPLPAIVIAKMMGLPNEDLDQFQAWSEDLLVGVGGIGTSREDIKKSGDAYEALINYFERIILARKDSPGEDFIGKLIQAEEEGDKLNIKEMYGTCLLLLIAGHETTTRLIGNGMFALFNHPEQMSALKNEFGLIPNAIEEMLRYEPPVHATVRFAENDLSYDGKSYKRGTAFAISIAGANRDPDANANPNEFDIFRKDIKHISFGYGPHMCIGASLARIESRLAFEVLFERFKNLSLKEERPKWGKNLIFRGFDNLKIEIA</sequence>
<evidence type="ECO:0000256" key="3">
    <source>
        <dbReference type="ARBA" id="ARBA00022617"/>
    </source>
</evidence>
<proteinExistence type="inferred from homology"/>
<evidence type="ECO:0000256" key="8">
    <source>
        <dbReference type="RuleBase" id="RU000461"/>
    </source>
</evidence>
<dbReference type="GO" id="GO:0004497">
    <property type="term" value="F:monooxygenase activity"/>
    <property type="evidence" value="ECO:0007669"/>
    <property type="project" value="UniProtKB-KW"/>
</dbReference>
<evidence type="ECO:0000256" key="7">
    <source>
        <dbReference type="ARBA" id="ARBA00023033"/>
    </source>
</evidence>
<dbReference type="InterPro" id="IPR036396">
    <property type="entry name" value="Cyt_P450_sf"/>
</dbReference>
<dbReference type="Proteomes" id="UP000744438">
    <property type="component" value="Unassembled WGS sequence"/>
</dbReference>
<dbReference type="InterPro" id="IPR017972">
    <property type="entry name" value="Cyt_P450_CS"/>
</dbReference>
<dbReference type="FunFam" id="1.10.630.10:FF:000018">
    <property type="entry name" value="Cytochrome P450 monooxygenase"/>
    <property type="match status" value="1"/>
</dbReference>